<dbReference type="InterPro" id="IPR000504">
    <property type="entry name" value="RRM_dom"/>
</dbReference>
<comment type="caution">
    <text evidence="5">The sequence shown here is derived from an EMBL/GenBank/DDBJ whole genome shotgun (WGS) entry which is preliminary data.</text>
</comment>
<accession>A0A9P6NPH6</accession>
<feature type="region of interest" description="Disordered" evidence="3">
    <location>
        <begin position="314"/>
        <end position="395"/>
    </location>
</feature>
<feature type="domain" description="RRM" evidence="4">
    <location>
        <begin position="223"/>
        <end position="310"/>
    </location>
</feature>
<feature type="compositionally biased region" description="Basic and acidic residues" evidence="3">
    <location>
        <begin position="72"/>
        <end position="82"/>
    </location>
</feature>
<dbReference type="Pfam" id="PF00076">
    <property type="entry name" value="RRM_1"/>
    <property type="match status" value="2"/>
</dbReference>
<evidence type="ECO:0000256" key="3">
    <source>
        <dbReference type="SAM" id="MobiDB-lite"/>
    </source>
</evidence>
<feature type="compositionally biased region" description="Acidic residues" evidence="3">
    <location>
        <begin position="50"/>
        <end position="71"/>
    </location>
</feature>
<dbReference type="Gene3D" id="3.30.70.330">
    <property type="match status" value="2"/>
</dbReference>
<evidence type="ECO:0000313" key="5">
    <source>
        <dbReference type="EMBL" id="KAG0147917.1"/>
    </source>
</evidence>
<dbReference type="SMART" id="SM00360">
    <property type="entry name" value="RRM"/>
    <property type="match status" value="2"/>
</dbReference>
<dbReference type="PROSITE" id="PS50102">
    <property type="entry name" value="RRM"/>
    <property type="match status" value="2"/>
</dbReference>
<dbReference type="GO" id="GO:0008143">
    <property type="term" value="F:poly(A) binding"/>
    <property type="evidence" value="ECO:0007669"/>
    <property type="project" value="TreeGrafter"/>
</dbReference>
<dbReference type="InterPro" id="IPR035979">
    <property type="entry name" value="RBD_domain_sf"/>
</dbReference>
<feature type="region of interest" description="Disordered" evidence="3">
    <location>
        <begin position="1"/>
        <end position="112"/>
    </location>
</feature>
<sequence length="413" mass="45091">MSKSKKVSKIPKTSSSKITSIEAPSSVDKKRRRGTNITNSSPQKPSQDSTIDENEDEEDDLITDDEANENLEDQKQVEVLSHKERRKRRKLSKQNPNETIPEPAPTPKPTRSRYGIWVGNMLYNTTQVDVEAFFSPCGSISRLHMPSGKKPGQNAGFAYIDFETPEAVEEALKKSESLLGGRKLLIKRSTDYTGRPTTKSLEANGLDKGAKKILNKQKQPPAACLFLGNLSFETTTESIMDLFRSNHLTNTEVDDVGIRQVRLGTFEDSGKCKGFGFVDFFSVQAATAALTNTKNYALLGRQLTLEYASADAVRRGGGARSAHPPSTTPKPRLPNSKSTRPSASRPGQPSISKALPPPLASVPPLEVKDSATSARKKEFLGRLTPGAALANARRAPTGIIKNPEKVGKKITFD</sequence>
<dbReference type="EMBL" id="MU167242">
    <property type="protein sequence ID" value="KAG0147917.1"/>
    <property type="molecule type" value="Genomic_DNA"/>
</dbReference>
<feature type="compositionally biased region" description="Basic residues" evidence="3">
    <location>
        <begin position="83"/>
        <end position="92"/>
    </location>
</feature>
<feature type="compositionally biased region" description="Low complexity" evidence="3">
    <location>
        <begin position="10"/>
        <end position="21"/>
    </location>
</feature>
<keyword evidence="1 2" id="KW-0694">RNA-binding</keyword>
<dbReference type="PANTHER" id="PTHR23236:SF12">
    <property type="entry name" value="EUKARYOTIC INITIATION FACTOR 4B-RELATED"/>
    <property type="match status" value="1"/>
</dbReference>
<name>A0A9P6NPH6_9BASI</name>
<evidence type="ECO:0000259" key="4">
    <source>
        <dbReference type="PROSITE" id="PS50102"/>
    </source>
</evidence>
<dbReference type="OrthoDB" id="439808at2759"/>
<evidence type="ECO:0000313" key="6">
    <source>
        <dbReference type="Proteomes" id="UP000886653"/>
    </source>
</evidence>
<dbReference type="PANTHER" id="PTHR23236">
    <property type="entry name" value="EUKARYOTIC TRANSLATION INITIATION FACTOR 4B/4H"/>
    <property type="match status" value="1"/>
</dbReference>
<gene>
    <name evidence="5" type="ORF">CROQUDRAFT_132214</name>
</gene>
<protein>
    <recommendedName>
        <fullName evidence="4">RRM domain-containing protein</fullName>
    </recommendedName>
</protein>
<dbReference type="SUPFAM" id="SSF54928">
    <property type="entry name" value="RNA-binding domain, RBD"/>
    <property type="match status" value="1"/>
</dbReference>
<dbReference type="Proteomes" id="UP000886653">
    <property type="component" value="Unassembled WGS sequence"/>
</dbReference>
<evidence type="ECO:0000256" key="2">
    <source>
        <dbReference type="PROSITE-ProRule" id="PRU00176"/>
    </source>
</evidence>
<evidence type="ECO:0000256" key="1">
    <source>
        <dbReference type="ARBA" id="ARBA00022884"/>
    </source>
</evidence>
<organism evidence="5 6">
    <name type="scientific">Cronartium quercuum f. sp. fusiforme G11</name>
    <dbReference type="NCBI Taxonomy" id="708437"/>
    <lineage>
        <taxon>Eukaryota</taxon>
        <taxon>Fungi</taxon>
        <taxon>Dikarya</taxon>
        <taxon>Basidiomycota</taxon>
        <taxon>Pucciniomycotina</taxon>
        <taxon>Pucciniomycetes</taxon>
        <taxon>Pucciniales</taxon>
        <taxon>Coleosporiaceae</taxon>
        <taxon>Cronartium</taxon>
    </lineage>
</organism>
<proteinExistence type="predicted"/>
<reference evidence="5" key="1">
    <citation type="submission" date="2013-11" db="EMBL/GenBank/DDBJ databases">
        <title>Genome sequence of the fusiform rust pathogen reveals effectors for host alternation and coevolution with pine.</title>
        <authorList>
            <consortium name="DOE Joint Genome Institute"/>
            <person name="Smith K."/>
            <person name="Pendleton A."/>
            <person name="Kubisiak T."/>
            <person name="Anderson C."/>
            <person name="Salamov A."/>
            <person name="Aerts A."/>
            <person name="Riley R."/>
            <person name="Clum A."/>
            <person name="Lindquist E."/>
            <person name="Ence D."/>
            <person name="Campbell M."/>
            <person name="Kronenberg Z."/>
            <person name="Feau N."/>
            <person name="Dhillon B."/>
            <person name="Hamelin R."/>
            <person name="Burleigh J."/>
            <person name="Smith J."/>
            <person name="Yandell M."/>
            <person name="Nelson C."/>
            <person name="Grigoriev I."/>
            <person name="Davis J."/>
        </authorList>
    </citation>
    <scope>NUCLEOTIDE SEQUENCE</scope>
    <source>
        <strain evidence="5">G11</strain>
    </source>
</reference>
<feature type="domain" description="RRM" evidence="4">
    <location>
        <begin position="114"/>
        <end position="191"/>
    </location>
</feature>
<feature type="compositionally biased region" description="Polar residues" evidence="3">
    <location>
        <begin position="335"/>
        <end position="351"/>
    </location>
</feature>
<dbReference type="InterPro" id="IPR012677">
    <property type="entry name" value="Nucleotide-bd_a/b_plait_sf"/>
</dbReference>
<feature type="compositionally biased region" description="Polar residues" evidence="3">
    <location>
        <begin position="35"/>
        <end position="47"/>
    </location>
</feature>
<keyword evidence="6" id="KW-1185">Reference proteome</keyword>
<dbReference type="AlphaFoldDB" id="A0A9P6NPH6"/>